<keyword evidence="4 9" id="KW-0812">Transmembrane</keyword>
<reference evidence="12" key="1">
    <citation type="submission" date="2019-07" db="EMBL/GenBank/DDBJ databases">
        <authorList>
            <person name="Palmer J.M."/>
        </authorList>
    </citation>
    <scope>NUCLEOTIDE SEQUENCE</scope>
    <source>
        <strain evidence="12">PC9</strain>
    </source>
</reference>
<comment type="subcellular location">
    <subcellularLocation>
        <location evidence="1">Membrane</location>
        <topology evidence="1">Multi-pass membrane protein</topology>
    </subcellularLocation>
</comment>
<keyword evidence="7 11" id="KW-0472">Membrane</keyword>
<gene>
    <name evidence="12" type="ORF">PC9H_009992</name>
</gene>
<dbReference type="GO" id="GO:0005886">
    <property type="term" value="C:plasma membrane"/>
    <property type="evidence" value="ECO:0007669"/>
    <property type="project" value="TreeGrafter"/>
</dbReference>
<evidence type="ECO:0000313" key="12">
    <source>
        <dbReference type="EMBL" id="KAF7424681.1"/>
    </source>
</evidence>
<keyword evidence="6 11" id="KW-1133">Transmembrane helix</keyword>
<dbReference type="OrthoDB" id="3222at2759"/>
<dbReference type="PANTHER" id="PTHR19139:SF199">
    <property type="entry name" value="MIP17260P"/>
    <property type="match status" value="1"/>
</dbReference>
<dbReference type="EMBL" id="JACETU010000007">
    <property type="protein sequence ID" value="KAF7424681.1"/>
    <property type="molecule type" value="Genomic_DNA"/>
</dbReference>
<protein>
    <recommendedName>
        <fullName evidence="14">Aquaporin-like protein</fullName>
    </recommendedName>
</protein>
<evidence type="ECO:0000256" key="3">
    <source>
        <dbReference type="ARBA" id="ARBA00022448"/>
    </source>
</evidence>
<accession>A0A8H6ZRQ4</accession>
<dbReference type="InterPro" id="IPR034294">
    <property type="entry name" value="Aquaporin_transptr"/>
</dbReference>
<evidence type="ECO:0000256" key="1">
    <source>
        <dbReference type="ARBA" id="ARBA00004141"/>
    </source>
</evidence>
<dbReference type="InterPro" id="IPR000425">
    <property type="entry name" value="MIP"/>
</dbReference>
<evidence type="ECO:0000256" key="7">
    <source>
        <dbReference type="ARBA" id="ARBA00023136"/>
    </source>
</evidence>
<dbReference type="Proteomes" id="UP000623687">
    <property type="component" value="Unassembled WGS sequence"/>
</dbReference>
<evidence type="ECO:0000256" key="9">
    <source>
        <dbReference type="RuleBase" id="RU000477"/>
    </source>
</evidence>
<dbReference type="SUPFAM" id="SSF81338">
    <property type="entry name" value="Aquaporin-like"/>
    <property type="match status" value="1"/>
</dbReference>
<feature type="transmembrane region" description="Helical" evidence="11">
    <location>
        <begin position="225"/>
        <end position="245"/>
    </location>
</feature>
<evidence type="ECO:0000313" key="13">
    <source>
        <dbReference type="Proteomes" id="UP000623687"/>
    </source>
</evidence>
<evidence type="ECO:0000256" key="5">
    <source>
        <dbReference type="ARBA" id="ARBA00022737"/>
    </source>
</evidence>
<comment type="caution">
    <text evidence="12">The sequence shown here is derived from an EMBL/GenBank/DDBJ whole genome shotgun (WGS) entry which is preliminary data.</text>
</comment>
<dbReference type="GeneID" id="59379810"/>
<dbReference type="FunFam" id="1.20.1080.10:FF:000014">
    <property type="entry name" value="Aquaporin 1"/>
    <property type="match status" value="1"/>
</dbReference>
<dbReference type="PANTHER" id="PTHR19139">
    <property type="entry name" value="AQUAPORIN TRANSPORTER"/>
    <property type="match status" value="1"/>
</dbReference>
<evidence type="ECO:0000256" key="6">
    <source>
        <dbReference type="ARBA" id="ARBA00022989"/>
    </source>
</evidence>
<evidence type="ECO:0000256" key="4">
    <source>
        <dbReference type="ARBA" id="ARBA00022692"/>
    </source>
</evidence>
<feature type="region of interest" description="Disordered" evidence="10">
    <location>
        <begin position="276"/>
        <end position="327"/>
    </location>
</feature>
<evidence type="ECO:0000256" key="8">
    <source>
        <dbReference type="ARBA" id="ARBA00023180"/>
    </source>
</evidence>
<feature type="transmembrane region" description="Helical" evidence="11">
    <location>
        <begin position="153"/>
        <end position="172"/>
    </location>
</feature>
<keyword evidence="13" id="KW-1185">Reference proteome</keyword>
<evidence type="ECO:0000256" key="11">
    <source>
        <dbReference type="SAM" id="Phobius"/>
    </source>
</evidence>
<dbReference type="Pfam" id="PF00230">
    <property type="entry name" value="MIP"/>
    <property type="match status" value="1"/>
</dbReference>
<feature type="transmembrane region" description="Helical" evidence="11">
    <location>
        <begin position="184"/>
        <end position="205"/>
    </location>
</feature>
<dbReference type="GO" id="GO:0015250">
    <property type="term" value="F:water channel activity"/>
    <property type="evidence" value="ECO:0007669"/>
    <property type="project" value="TreeGrafter"/>
</dbReference>
<dbReference type="PRINTS" id="PR00783">
    <property type="entry name" value="MINTRINSICP"/>
</dbReference>
<feature type="transmembrane region" description="Helical" evidence="11">
    <location>
        <begin position="112"/>
        <end position="133"/>
    </location>
</feature>
<name>A0A8H6ZRQ4_PLEOS</name>
<keyword evidence="3 9" id="KW-0813">Transport</keyword>
<dbReference type="AlphaFoldDB" id="A0A8H6ZRQ4"/>
<proteinExistence type="inferred from homology"/>
<keyword evidence="5" id="KW-0677">Repeat</keyword>
<organism evidence="12 13">
    <name type="scientific">Pleurotus ostreatus</name>
    <name type="common">Oyster mushroom</name>
    <name type="synonym">White-rot fungus</name>
    <dbReference type="NCBI Taxonomy" id="5322"/>
    <lineage>
        <taxon>Eukaryota</taxon>
        <taxon>Fungi</taxon>
        <taxon>Dikarya</taxon>
        <taxon>Basidiomycota</taxon>
        <taxon>Agaricomycotina</taxon>
        <taxon>Agaricomycetes</taxon>
        <taxon>Agaricomycetidae</taxon>
        <taxon>Agaricales</taxon>
        <taxon>Pleurotineae</taxon>
        <taxon>Pleurotaceae</taxon>
        <taxon>Pleurotus</taxon>
    </lineage>
</organism>
<dbReference type="Gene3D" id="1.20.1080.10">
    <property type="entry name" value="Glycerol uptake facilitator protein"/>
    <property type="match status" value="1"/>
</dbReference>
<dbReference type="VEuPathDB" id="FungiDB:PC9H_009992"/>
<evidence type="ECO:0000256" key="2">
    <source>
        <dbReference type="ARBA" id="ARBA00006175"/>
    </source>
</evidence>
<evidence type="ECO:0008006" key="14">
    <source>
        <dbReference type="Google" id="ProtNLM"/>
    </source>
</evidence>
<keyword evidence="8" id="KW-0325">Glycoprotein</keyword>
<dbReference type="RefSeq" id="XP_036628875.1">
    <property type="nucleotide sequence ID" value="XM_036779486.1"/>
</dbReference>
<sequence>MMRLHTSSHFSTLRNDFHASFLEFVGTFVFLLLGLGGIQAAQSLSDPDTSAAMTENLPPMASDTQRYLYISTSMGFSLLVSAWLFFRITGGLFNPNVSLSLMLVGAIRPVRCAMYCIAQLAGAIAAAAVVRGLTEGRLRVNTALGPRTSPAQGVFIEMFITAALVVSVLMLAAEKHQATPFAPIGIGLTLFSGHLFAVYYTGAAMNTARSFGPAVVTGFPDSHHWVYWLGPFLGSLLGSAFYGLLKHYRYWVLVVDEVTDDQPKLVEDPTATFVDKSPRLSEQQCSRPRGPLSLQPTTTDSNTDGSDDGKTPCTEKASVGSSSLLTPNVAPALSEHGLGVAEISEEAGFARGKESNRCPV</sequence>
<dbReference type="InterPro" id="IPR023271">
    <property type="entry name" value="Aquaporin-like"/>
</dbReference>
<comment type="similarity">
    <text evidence="2 9">Belongs to the MIP/aquaporin (TC 1.A.8) family.</text>
</comment>
<evidence type="ECO:0000256" key="10">
    <source>
        <dbReference type="SAM" id="MobiDB-lite"/>
    </source>
</evidence>